<dbReference type="GeneID" id="66764216"/>
<evidence type="ECO:0000313" key="2">
    <source>
        <dbReference type="EMBL" id="SDO86999.1"/>
    </source>
</evidence>
<dbReference type="SUPFAM" id="SSF52172">
    <property type="entry name" value="CheY-like"/>
    <property type="match status" value="1"/>
</dbReference>
<dbReference type="PANTHER" id="PTHR46832:SF1">
    <property type="entry name" value="5'-METHYLTHIOADENOSINE_S-ADENOSYLHOMOCYSTEINE NUCLEOSIDASE"/>
    <property type="match status" value="1"/>
</dbReference>
<name>A0ABY0S6V3_9PSED</name>
<dbReference type="Pfam" id="PF01048">
    <property type="entry name" value="PNP_UDP_1"/>
    <property type="match status" value="1"/>
</dbReference>
<dbReference type="Proteomes" id="UP000181903">
    <property type="component" value="Chromosome I"/>
</dbReference>
<organism evidence="2 3">
    <name type="scientific">Pseudomonas poae</name>
    <dbReference type="NCBI Taxonomy" id="200451"/>
    <lineage>
        <taxon>Bacteria</taxon>
        <taxon>Pseudomonadati</taxon>
        <taxon>Pseudomonadota</taxon>
        <taxon>Gammaproteobacteria</taxon>
        <taxon>Pseudomonadales</taxon>
        <taxon>Pseudomonadaceae</taxon>
        <taxon>Pseudomonas</taxon>
    </lineage>
</organism>
<feature type="domain" description="Nucleoside phosphorylase" evidence="1">
    <location>
        <begin position="142"/>
        <end position="385"/>
    </location>
</feature>
<sequence>MNVLLLEDDEKKMKAIKSEIRQFSDKIIIDTCENLQDFSQKAQRKKYELIIVDLLVPLFKDSTDTTNVSERIVDIFKDRECANANSAVLALTKFNSAAEENFKTLNLQDITVVTFIENKEEWKKVLRSKLESSIPFPTYEFLIICALTKEAKGFQDAGYKVGSSITINGLQCREIVIGGKTGTIITAPRMGLVNCAIITSRGIDLFKPKLVCMSGICAGIEGKASIYDIVISQVCQQHDFGKWSSKGYEPEIYNIQIPPKLERKILELLDTETLIDSVKHGTILSRSEFPEGQEFFNPKIILAATSSGSAVVADEKMVDGIKAQHRKMTAFEMEAFAVYEASRLATIPPLYFSAKAVVDDGGKNKGDAFHRIACILSAKTVHQIIEQGALLDL</sequence>
<dbReference type="EMBL" id="LT629706">
    <property type="protein sequence ID" value="SDO86999.1"/>
    <property type="molecule type" value="Genomic_DNA"/>
</dbReference>
<dbReference type="InterPro" id="IPR000845">
    <property type="entry name" value="Nucleoside_phosphorylase_d"/>
</dbReference>
<keyword evidence="3" id="KW-1185">Reference proteome</keyword>
<dbReference type="PANTHER" id="PTHR46832">
    <property type="entry name" value="5'-METHYLTHIOADENOSINE/S-ADENOSYLHOMOCYSTEINE NUCLEOSIDASE"/>
    <property type="match status" value="1"/>
</dbReference>
<dbReference type="Gene3D" id="3.40.50.2300">
    <property type="match status" value="1"/>
</dbReference>
<dbReference type="Gene3D" id="3.40.50.1580">
    <property type="entry name" value="Nucleoside phosphorylase domain"/>
    <property type="match status" value="1"/>
</dbReference>
<evidence type="ECO:0000259" key="1">
    <source>
        <dbReference type="Pfam" id="PF01048"/>
    </source>
</evidence>
<dbReference type="SUPFAM" id="SSF53167">
    <property type="entry name" value="Purine and uridine phosphorylases"/>
    <property type="match status" value="1"/>
</dbReference>
<gene>
    <name evidence="2" type="ORF">SAMN04490208_5245</name>
</gene>
<proteinExistence type="predicted"/>
<dbReference type="RefSeq" id="WP_060549492.1">
    <property type="nucleotide sequence ID" value="NZ_JYLI01000012.1"/>
</dbReference>
<accession>A0ABY0S6V3</accession>
<dbReference type="InterPro" id="IPR011006">
    <property type="entry name" value="CheY-like_superfamily"/>
</dbReference>
<evidence type="ECO:0000313" key="3">
    <source>
        <dbReference type="Proteomes" id="UP000181903"/>
    </source>
</evidence>
<dbReference type="InterPro" id="IPR035994">
    <property type="entry name" value="Nucleoside_phosphorylase_sf"/>
</dbReference>
<protein>
    <submittedName>
        <fullName evidence="2">Nucleoside phosphorylase</fullName>
    </submittedName>
</protein>
<reference evidence="2 3" key="1">
    <citation type="submission" date="2016-10" db="EMBL/GenBank/DDBJ databases">
        <authorList>
            <person name="Varghese N."/>
            <person name="Submissions S."/>
        </authorList>
    </citation>
    <scope>NUCLEOTIDE SEQUENCE [LARGE SCALE GENOMIC DNA]</scope>
    <source>
        <strain evidence="2 3">BS2776</strain>
    </source>
</reference>